<protein>
    <submittedName>
        <fullName evidence="2">Uncharacterized protein</fullName>
    </submittedName>
</protein>
<evidence type="ECO:0000256" key="1">
    <source>
        <dbReference type="SAM" id="MobiDB-lite"/>
    </source>
</evidence>
<dbReference type="PROSITE" id="PS51257">
    <property type="entry name" value="PROKAR_LIPOPROTEIN"/>
    <property type="match status" value="1"/>
</dbReference>
<sequence>MGKKKKPSHSTSGVGALVQPVGSSTGCSAGDAASVPLANVLRNCLPASPVPHGLGGNVVDNLPKSPSISCSLGTEDTVSDESVGKNKEGSKDNQGTTSKVDASKELVRVVKIKFPNGNVREQEIIYEQEPKFCNNCKVFGHSSVGCIHSREAIGETKANPNTSNVENTFNVAKAQDNQDAAQTNVERAETIETENAPLKLISTDGNLNTAGLKSDCNTDVETAVVNDNAGGTEQTEKEPLQHQDTSQTDGTEGNFTEVTKKRKVPNKRSNVKVTGDGLTFIRPAIKVHANNKGKATKGEQRMTSNKNTKKMGTAPPSSS</sequence>
<dbReference type="Proteomes" id="UP000834106">
    <property type="component" value="Chromosome 5"/>
</dbReference>
<feature type="region of interest" description="Disordered" evidence="1">
    <location>
        <begin position="229"/>
        <end position="270"/>
    </location>
</feature>
<evidence type="ECO:0000313" key="2">
    <source>
        <dbReference type="EMBL" id="CAI9760535.1"/>
    </source>
</evidence>
<feature type="compositionally biased region" description="Polar residues" evidence="1">
    <location>
        <begin position="242"/>
        <end position="257"/>
    </location>
</feature>
<dbReference type="EMBL" id="OU503040">
    <property type="protein sequence ID" value="CAI9760535.1"/>
    <property type="molecule type" value="Genomic_DNA"/>
</dbReference>
<dbReference type="AlphaFoldDB" id="A0AAD1Z0E4"/>
<proteinExistence type="predicted"/>
<keyword evidence="3" id="KW-1185">Reference proteome</keyword>
<dbReference type="PANTHER" id="PTHR31286:SF180">
    <property type="entry name" value="OS10G0362600 PROTEIN"/>
    <property type="match status" value="1"/>
</dbReference>
<gene>
    <name evidence="2" type="ORF">FPE_LOCUS7965</name>
</gene>
<dbReference type="PANTHER" id="PTHR31286">
    <property type="entry name" value="GLYCINE-RICH CELL WALL STRUCTURAL PROTEIN 1.8-LIKE"/>
    <property type="match status" value="1"/>
</dbReference>
<dbReference type="InterPro" id="IPR040256">
    <property type="entry name" value="At4g02000-like"/>
</dbReference>
<evidence type="ECO:0000313" key="3">
    <source>
        <dbReference type="Proteomes" id="UP000834106"/>
    </source>
</evidence>
<feature type="compositionally biased region" description="Basic and acidic residues" evidence="1">
    <location>
        <begin position="82"/>
        <end position="91"/>
    </location>
</feature>
<feature type="region of interest" description="Disordered" evidence="1">
    <location>
        <begin position="1"/>
        <end position="29"/>
    </location>
</feature>
<reference evidence="2" key="1">
    <citation type="submission" date="2023-05" db="EMBL/GenBank/DDBJ databases">
        <authorList>
            <person name="Huff M."/>
        </authorList>
    </citation>
    <scope>NUCLEOTIDE SEQUENCE</scope>
</reference>
<feature type="region of interest" description="Disordered" evidence="1">
    <location>
        <begin position="70"/>
        <end position="99"/>
    </location>
</feature>
<feature type="compositionally biased region" description="Basic residues" evidence="1">
    <location>
        <begin position="260"/>
        <end position="270"/>
    </location>
</feature>
<accession>A0AAD1Z0E4</accession>
<feature type="region of interest" description="Disordered" evidence="1">
    <location>
        <begin position="284"/>
        <end position="319"/>
    </location>
</feature>
<organism evidence="2 3">
    <name type="scientific">Fraxinus pennsylvanica</name>
    <dbReference type="NCBI Taxonomy" id="56036"/>
    <lineage>
        <taxon>Eukaryota</taxon>
        <taxon>Viridiplantae</taxon>
        <taxon>Streptophyta</taxon>
        <taxon>Embryophyta</taxon>
        <taxon>Tracheophyta</taxon>
        <taxon>Spermatophyta</taxon>
        <taxon>Magnoliopsida</taxon>
        <taxon>eudicotyledons</taxon>
        <taxon>Gunneridae</taxon>
        <taxon>Pentapetalae</taxon>
        <taxon>asterids</taxon>
        <taxon>lamiids</taxon>
        <taxon>Lamiales</taxon>
        <taxon>Oleaceae</taxon>
        <taxon>Oleeae</taxon>
        <taxon>Fraxinus</taxon>
    </lineage>
</organism>
<name>A0AAD1Z0E4_9LAMI</name>